<dbReference type="EMBL" id="BSSA01000005">
    <property type="protein sequence ID" value="GLW69641.1"/>
    <property type="molecule type" value="Genomic_DNA"/>
</dbReference>
<dbReference type="InterPro" id="IPR025349">
    <property type="entry name" value="DUF4253"/>
</dbReference>
<evidence type="ECO:0000313" key="3">
    <source>
        <dbReference type="Proteomes" id="UP001165041"/>
    </source>
</evidence>
<feature type="domain" description="DUF4253" evidence="1">
    <location>
        <begin position="168"/>
        <end position="273"/>
    </location>
</feature>
<dbReference type="AlphaFoldDB" id="A0A9W6Q6F5"/>
<dbReference type="Pfam" id="PF14062">
    <property type="entry name" value="DUF4253"/>
    <property type="match status" value="1"/>
</dbReference>
<accession>A0A9W6Q6F5</accession>
<name>A0A9W6Q6F5_9ACTN</name>
<comment type="caution">
    <text evidence="2">The sequence shown here is derived from an EMBL/GenBank/DDBJ whole genome shotgun (WGS) entry which is preliminary data.</text>
</comment>
<gene>
    <name evidence="2" type="ORF">Kpho02_19400</name>
</gene>
<reference evidence="2" key="1">
    <citation type="submission" date="2023-02" db="EMBL/GenBank/DDBJ databases">
        <title>Kitasatospora phosalacinea NBRC 14627.</title>
        <authorList>
            <person name="Ichikawa N."/>
            <person name="Sato H."/>
            <person name="Tonouchi N."/>
        </authorList>
    </citation>
    <scope>NUCLEOTIDE SEQUENCE</scope>
    <source>
        <strain evidence="2">NBRC 14627</strain>
    </source>
</reference>
<evidence type="ECO:0000313" key="2">
    <source>
        <dbReference type="EMBL" id="GLW69641.1"/>
    </source>
</evidence>
<organism evidence="2 3">
    <name type="scientific">Kitasatospora phosalacinea</name>
    <dbReference type="NCBI Taxonomy" id="2065"/>
    <lineage>
        <taxon>Bacteria</taxon>
        <taxon>Bacillati</taxon>
        <taxon>Actinomycetota</taxon>
        <taxon>Actinomycetes</taxon>
        <taxon>Kitasatosporales</taxon>
        <taxon>Streptomycetaceae</taxon>
        <taxon>Kitasatospora</taxon>
    </lineage>
</organism>
<evidence type="ECO:0000259" key="1">
    <source>
        <dbReference type="Pfam" id="PF14062"/>
    </source>
</evidence>
<dbReference type="Proteomes" id="UP001165041">
    <property type="component" value="Unassembled WGS sequence"/>
</dbReference>
<sequence>MRGVGDLPYRPAMAFPLPDGLPPGHLESWGTVDVWLSNELPQDIEHLWRLLLDQSHATGLFPLLCWPDSQGQPHDLAGVDAIRLESKLAADFLEYRRQRLPFWSQPMPMEMPEDVEPWPHDPGPPFVSWPGLAPSSPVTADSSIPTQTAARTVAGLVDTHWYGLNECRLALVPAQRGADIPAVLGWKADAPIELLCALLRSWEERFGAQVVAMFGSELHVAVAWPPRSADQAELLALEHVLSTADNIVDDPPTPFPDYAGRLVNRTHWWFGWD</sequence>
<protein>
    <recommendedName>
        <fullName evidence="1">DUF4253 domain-containing protein</fullName>
    </recommendedName>
</protein>
<proteinExistence type="predicted"/>